<keyword evidence="1" id="KW-0812">Transmembrane</keyword>
<name>A0ABR0SJ91_9HYPO</name>
<evidence type="ECO:0000256" key="1">
    <source>
        <dbReference type="SAM" id="Phobius"/>
    </source>
</evidence>
<comment type="caution">
    <text evidence="2">The sequence shown here is derived from an EMBL/GenBank/DDBJ whole genome shotgun (WGS) entry which is preliminary data.</text>
</comment>
<accession>A0ABR0SJ91</accession>
<protein>
    <submittedName>
        <fullName evidence="2">Uncharacterized protein</fullName>
    </submittedName>
</protein>
<proteinExistence type="predicted"/>
<organism evidence="2 3">
    <name type="scientific">Cladobotryum mycophilum</name>
    <dbReference type="NCBI Taxonomy" id="491253"/>
    <lineage>
        <taxon>Eukaryota</taxon>
        <taxon>Fungi</taxon>
        <taxon>Dikarya</taxon>
        <taxon>Ascomycota</taxon>
        <taxon>Pezizomycotina</taxon>
        <taxon>Sordariomycetes</taxon>
        <taxon>Hypocreomycetidae</taxon>
        <taxon>Hypocreales</taxon>
        <taxon>Hypocreaceae</taxon>
        <taxon>Cladobotryum</taxon>
    </lineage>
</organism>
<feature type="transmembrane region" description="Helical" evidence="1">
    <location>
        <begin position="218"/>
        <end position="246"/>
    </location>
</feature>
<evidence type="ECO:0000313" key="2">
    <source>
        <dbReference type="EMBL" id="KAK5991835.1"/>
    </source>
</evidence>
<reference evidence="2 3" key="1">
    <citation type="submission" date="2024-01" db="EMBL/GenBank/DDBJ databases">
        <title>Complete genome of Cladobotryum mycophilum ATHUM6906.</title>
        <authorList>
            <person name="Christinaki A.C."/>
            <person name="Myridakis A.I."/>
            <person name="Kouvelis V.N."/>
        </authorList>
    </citation>
    <scope>NUCLEOTIDE SEQUENCE [LARGE SCALE GENOMIC DNA]</scope>
    <source>
        <strain evidence="2 3">ATHUM6906</strain>
    </source>
</reference>
<feature type="transmembrane region" description="Helical" evidence="1">
    <location>
        <begin position="181"/>
        <end position="206"/>
    </location>
</feature>
<keyword evidence="1" id="KW-1133">Transmembrane helix</keyword>
<sequence length="309" mass="34148">MAIDENAICIAAQDHSTEFLWISHQLPPQAVAAILDFITVKLNKFTKWARHRPMRNITAMALPHCGAAQVYDYGVHAQLKTIRLGEIPRSDNEAFQQSITMNSLSSTPNWSSIPLVVNLNGDPLNFSGGSSLATTFLSVGIVLIVISTLTVTLRFYTNIQKAGVLSMDDWFCMDRNKKQGLVIMLLGTLILVTSVVGAAFRIILLINHTDPIWNSMRAAIAVFVDMFGTIVMDCAPSMYAWWLIIFPNSKLYALLRTRLPFLLNQLSAANSLPRSYHKGQHGQLPNASSSSQKLLNNDVHAGAIQVIQI</sequence>
<dbReference type="Proteomes" id="UP001338125">
    <property type="component" value="Unassembled WGS sequence"/>
</dbReference>
<feature type="transmembrane region" description="Helical" evidence="1">
    <location>
        <begin position="136"/>
        <end position="157"/>
    </location>
</feature>
<dbReference type="EMBL" id="JAVFKD010000012">
    <property type="protein sequence ID" value="KAK5991835.1"/>
    <property type="molecule type" value="Genomic_DNA"/>
</dbReference>
<evidence type="ECO:0000313" key="3">
    <source>
        <dbReference type="Proteomes" id="UP001338125"/>
    </source>
</evidence>
<gene>
    <name evidence="2" type="ORF">PT974_05221</name>
</gene>
<keyword evidence="3" id="KW-1185">Reference proteome</keyword>
<keyword evidence="1" id="KW-0472">Membrane</keyword>